<keyword evidence="1" id="KW-0472">Membrane</keyword>
<dbReference type="EMBL" id="MNCJ02000332">
    <property type="protein sequence ID" value="KAF5755282.1"/>
    <property type="molecule type" value="Genomic_DNA"/>
</dbReference>
<accession>A0A9K3DJK6</accession>
<gene>
    <name evidence="2" type="ORF">HanXRQr2_Chr17g0801041</name>
</gene>
<sequence length="73" mass="8606">MEHLEDCDRLCYFSWAEVVCTLLYLVIFSLLLRDWCSILVDDHQWMIIRFLCSETSVDNRSGFSLVRSVKTLA</sequence>
<keyword evidence="1" id="KW-0812">Transmembrane</keyword>
<comment type="caution">
    <text evidence="2">The sequence shown here is derived from an EMBL/GenBank/DDBJ whole genome shotgun (WGS) entry which is preliminary data.</text>
</comment>
<proteinExistence type="predicted"/>
<organism evidence="2 3">
    <name type="scientific">Helianthus annuus</name>
    <name type="common">Common sunflower</name>
    <dbReference type="NCBI Taxonomy" id="4232"/>
    <lineage>
        <taxon>Eukaryota</taxon>
        <taxon>Viridiplantae</taxon>
        <taxon>Streptophyta</taxon>
        <taxon>Embryophyta</taxon>
        <taxon>Tracheophyta</taxon>
        <taxon>Spermatophyta</taxon>
        <taxon>Magnoliopsida</taxon>
        <taxon>eudicotyledons</taxon>
        <taxon>Gunneridae</taxon>
        <taxon>Pentapetalae</taxon>
        <taxon>asterids</taxon>
        <taxon>campanulids</taxon>
        <taxon>Asterales</taxon>
        <taxon>Asteraceae</taxon>
        <taxon>Asteroideae</taxon>
        <taxon>Heliantheae alliance</taxon>
        <taxon>Heliantheae</taxon>
        <taxon>Helianthus</taxon>
    </lineage>
</organism>
<dbReference type="Proteomes" id="UP000215914">
    <property type="component" value="Unassembled WGS sequence"/>
</dbReference>
<reference evidence="2" key="2">
    <citation type="submission" date="2020-06" db="EMBL/GenBank/DDBJ databases">
        <title>Helianthus annuus Genome sequencing and assembly Release 2.</title>
        <authorList>
            <person name="Gouzy J."/>
            <person name="Langlade N."/>
            <person name="Munos S."/>
        </authorList>
    </citation>
    <scope>NUCLEOTIDE SEQUENCE</scope>
    <source>
        <tissue evidence="2">Leaves</tissue>
    </source>
</reference>
<name>A0A9K3DJK6_HELAN</name>
<evidence type="ECO:0000313" key="2">
    <source>
        <dbReference type="EMBL" id="KAF5755282.1"/>
    </source>
</evidence>
<feature type="transmembrane region" description="Helical" evidence="1">
    <location>
        <begin position="12"/>
        <end position="32"/>
    </location>
</feature>
<evidence type="ECO:0000313" key="3">
    <source>
        <dbReference type="Proteomes" id="UP000215914"/>
    </source>
</evidence>
<keyword evidence="1" id="KW-1133">Transmembrane helix</keyword>
<keyword evidence="3" id="KW-1185">Reference proteome</keyword>
<protein>
    <submittedName>
        <fullName evidence="2">Uncharacterized protein</fullName>
    </submittedName>
</protein>
<evidence type="ECO:0000256" key="1">
    <source>
        <dbReference type="SAM" id="Phobius"/>
    </source>
</evidence>
<dbReference type="AlphaFoldDB" id="A0A9K3DJK6"/>
<dbReference type="Gramene" id="mRNA:HanXRQr2_Chr17g0801041">
    <property type="protein sequence ID" value="mRNA:HanXRQr2_Chr17g0801041"/>
    <property type="gene ID" value="HanXRQr2_Chr17g0801041"/>
</dbReference>
<reference evidence="2" key="1">
    <citation type="journal article" date="2017" name="Nature">
        <title>The sunflower genome provides insights into oil metabolism, flowering and Asterid evolution.</title>
        <authorList>
            <person name="Badouin H."/>
            <person name="Gouzy J."/>
            <person name="Grassa C.J."/>
            <person name="Murat F."/>
            <person name="Staton S.E."/>
            <person name="Cottret L."/>
            <person name="Lelandais-Briere C."/>
            <person name="Owens G.L."/>
            <person name="Carrere S."/>
            <person name="Mayjonade B."/>
            <person name="Legrand L."/>
            <person name="Gill N."/>
            <person name="Kane N.C."/>
            <person name="Bowers J.E."/>
            <person name="Hubner S."/>
            <person name="Bellec A."/>
            <person name="Berard A."/>
            <person name="Berges H."/>
            <person name="Blanchet N."/>
            <person name="Boniface M.C."/>
            <person name="Brunel D."/>
            <person name="Catrice O."/>
            <person name="Chaidir N."/>
            <person name="Claudel C."/>
            <person name="Donnadieu C."/>
            <person name="Faraut T."/>
            <person name="Fievet G."/>
            <person name="Helmstetter N."/>
            <person name="King M."/>
            <person name="Knapp S.J."/>
            <person name="Lai Z."/>
            <person name="Le Paslier M.C."/>
            <person name="Lippi Y."/>
            <person name="Lorenzon L."/>
            <person name="Mandel J.R."/>
            <person name="Marage G."/>
            <person name="Marchand G."/>
            <person name="Marquand E."/>
            <person name="Bret-Mestries E."/>
            <person name="Morien E."/>
            <person name="Nambeesan S."/>
            <person name="Nguyen T."/>
            <person name="Pegot-Espagnet P."/>
            <person name="Pouilly N."/>
            <person name="Raftis F."/>
            <person name="Sallet E."/>
            <person name="Schiex T."/>
            <person name="Thomas J."/>
            <person name="Vandecasteele C."/>
            <person name="Vares D."/>
            <person name="Vear F."/>
            <person name="Vautrin S."/>
            <person name="Crespi M."/>
            <person name="Mangin B."/>
            <person name="Burke J.M."/>
            <person name="Salse J."/>
            <person name="Munos S."/>
            <person name="Vincourt P."/>
            <person name="Rieseberg L.H."/>
            <person name="Langlade N.B."/>
        </authorList>
    </citation>
    <scope>NUCLEOTIDE SEQUENCE</scope>
    <source>
        <tissue evidence="2">Leaves</tissue>
    </source>
</reference>